<dbReference type="SUPFAM" id="SSF50952">
    <property type="entry name" value="Soluble quinoprotein glucose dehydrogenase"/>
    <property type="match status" value="1"/>
</dbReference>
<comment type="caution">
    <text evidence="3">The sequence shown here is derived from an EMBL/GenBank/DDBJ whole genome shotgun (WGS) entry which is preliminary data.</text>
</comment>
<dbReference type="InterPro" id="IPR011041">
    <property type="entry name" value="Quinoprot_gluc/sorb_DH_b-prop"/>
</dbReference>
<dbReference type="AlphaFoldDB" id="A0A7V8FLW6"/>
<dbReference type="PANTHER" id="PTHR19328">
    <property type="entry name" value="HEDGEHOG-INTERACTING PROTEIN"/>
    <property type="match status" value="1"/>
</dbReference>
<dbReference type="InterPro" id="IPR011042">
    <property type="entry name" value="6-blade_b-propeller_TolB-like"/>
</dbReference>
<dbReference type="Proteomes" id="UP000461670">
    <property type="component" value="Unassembled WGS sequence"/>
</dbReference>
<name>A0A7V8FLW6_9BURK</name>
<evidence type="ECO:0000313" key="4">
    <source>
        <dbReference type="Proteomes" id="UP000461670"/>
    </source>
</evidence>
<evidence type="ECO:0000259" key="2">
    <source>
        <dbReference type="Pfam" id="PF07995"/>
    </source>
</evidence>
<protein>
    <submittedName>
        <fullName evidence="3">Aldose sugar dehydrogenase YliI</fullName>
    </submittedName>
</protein>
<dbReference type="Gene3D" id="2.120.10.30">
    <property type="entry name" value="TolB, C-terminal domain"/>
    <property type="match status" value="1"/>
</dbReference>
<dbReference type="PANTHER" id="PTHR19328:SF75">
    <property type="entry name" value="ALDOSE SUGAR DEHYDROGENASE YLII"/>
    <property type="match status" value="1"/>
</dbReference>
<dbReference type="Pfam" id="PF07995">
    <property type="entry name" value="GSDH"/>
    <property type="match status" value="1"/>
</dbReference>
<reference evidence="4" key="1">
    <citation type="journal article" date="2020" name="MBio">
        <title>Horizontal gene transfer to a defensive symbiont with a reduced genome amongst a multipartite beetle microbiome.</title>
        <authorList>
            <person name="Waterworth S.C."/>
            <person name="Florez L.V."/>
            <person name="Rees E.R."/>
            <person name="Hertweck C."/>
            <person name="Kaltenpoth M."/>
            <person name="Kwan J.C."/>
        </authorList>
    </citation>
    <scope>NUCLEOTIDE SEQUENCE [LARGE SCALE GENOMIC DNA]</scope>
</reference>
<dbReference type="InterPro" id="IPR012938">
    <property type="entry name" value="Glc/Sorbosone_DH"/>
</dbReference>
<accession>A0A7V8FLW6</accession>
<feature type="chain" id="PRO_5030644663" evidence="1">
    <location>
        <begin position="42"/>
        <end position="403"/>
    </location>
</feature>
<feature type="domain" description="Glucose/Sorbosone dehydrogenase" evidence="2">
    <location>
        <begin position="59"/>
        <end position="398"/>
    </location>
</feature>
<keyword evidence="1" id="KW-0732">Signal</keyword>
<gene>
    <name evidence="3" type="primary">yliI</name>
    <name evidence="3" type="ORF">GAK30_03014</name>
</gene>
<proteinExistence type="predicted"/>
<evidence type="ECO:0000313" key="3">
    <source>
        <dbReference type="EMBL" id="KAF1019617.1"/>
    </source>
</evidence>
<organism evidence="3 4">
    <name type="scientific">Paracidovorax wautersii</name>
    <dbReference type="NCBI Taxonomy" id="1177982"/>
    <lineage>
        <taxon>Bacteria</taxon>
        <taxon>Pseudomonadati</taxon>
        <taxon>Pseudomonadota</taxon>
        <taxon>Betaproteobacteria</taxon>
        <taxon>Burkholderiales</taxon>
        <taxon>Comamonadaceae</taxon>
        <taxon>Paracidovorax</taxon>
    </lineage>
</organism>
<dbReference type="EMBL" id="WNDQ01000051">
    <property type="protein sequence ID" value="KAF1019617.1"/>
    <property type="molecule type" value="Genomic_DNA"/>
</dbReference>
<evidence type="ECO:0000256" key="1">
    <source>
        <dbReference type="SAM" id="SignalP"/>
    </source>
</evidence>
<sequence length="403" mass="43230">MPVTFGFFRSSACVLSCSKVARAPVWAFACVALGLSAGAHAQEAQASDPIAYDAVAQGLEAPWAVAFIDDGRFLVSERRGRLRVVEADGQVGPPVQGVPSVVYGGQGGLLDVVADSGYARNRTLYFCFAEAGPGGGVREVNSTALASARLSSDRQRLEDVKVLFSQQPKVASQMHYGCRVTEMPDGTLMLALGERSSQSQQAQNLQSHLGKVVRLNKDGSVPADNPFVGRSDARPEIWSYGHRNPQGAALSPDGVYWLTEHGPRGGDEINLPQAGLNYGWPEISHGRHYSGLPVGTGDSARPGMEAPLLHWTPSIAPSGTAFVNSDRYGPGWRGNLLVGSLKFNYLERLQIQGQGREVAIGRRSKLLADLGERIRDVRQGPDGWIYVLTDGAQGQLLRLKPAS</sequence>
<feature type="signal peptide" evidence="1">
    <location>
        <begin position="1"/>
        <end position="41"/>
    </location>
</feature>